<gene>
    <name evidence="1" type="ORF">MSPICULIGERA_LOCUS20938</name>
</gene>
<name>A0AA36DAN1_9BILA</name>
<dbReference type="EMBL" id="CATQJA010002664">
    <property type="protein sequence ID" value="CAJ0582808.1"/>
    <property type="molecule type" value="Genomic_DNA"/>
</dbReference>
<reference evidence="1" key="1">
    <citation type="submission" date="2023-06" db="EMBL/GenBank/DDBJ databases">
        <authorList>
            <person name="Delattre M."/>
        </authorList>
    </citation>
    <scope>NUCLEOTIDE SEQUENCE</scope>
    <source>
        <strain evidence="1">AF72</strain>
    </source>
</reference>
<dbReference type="Proteomes" id="UP001177023">
    <property type="component" value="Unassembled WGS sequence"/>
</dbReference>
<dbReference type="AlphaFoldDB" id="A0AA36DAN1"/>
<feature type="non-terminal residue" evidence="1">
    <location>
        <position position="116"/>
    </location>
</feature>
<comment type="caution">
    <text evidence="1">The sequence shown here is derived from an EMBL/GenBank/DDBJ whole genome shotgun (WGS) entry which is preliminary data.</text>
</comment>
<evidence type="ECO:0000313" key="1">
    <source>
        <dbReference type="EMBL" id="CAJ0582808.1"/>
    </source>
</evidence>
<organism evidence="1 2">
    <name type="scientific">Mesorhabditis spiculigera</name>
    <dbReference type="NCBI Taxonomy" id="96644"/>
    <lineage>
        <taxon>Eukaryota</taxon>
        <taxon>Metazoa</taxon>
        <taxon>Ecdysozoa</taxon>
        <taxon>Nematoda</taxon>
        <taxon>Chromadorea</taxon>
        <taxon>Rhabditida</taxon>
        <taxon>Rhabditina</taxon>
        <taxon>Rhabditomorpha</taxon>
        <taxon>Rhabditoidea</taxon>
        <taxon>Rhabditidae</taxon>
        <taxon>Mesorhabditinae</taxon>
        <taxon>Mesorhabditis</taxon>
    </lineage>
</organism>
<evidence type="ECO:0000313" key="2">
    <source>
        <dbReference type="Proteomes" id="UP001177023"/>
    </source>
</evidence>
<accession>A0AA36DAN1</accession>
<proteinExistence type="predicted"/>
<protein>
    <submittedName>
        <fullName evidence="1">Uncharacterized protein</fullName>
    </submittedName>
</protein>
<keyword evidence="2" id="KW-1185">Reference proteome</keyword>
<sequence>MLSTFPGLAVENRWQVAGHDNWLDRIYNPVNFIPSDDTTAAVFFRLVDYYSTFDFEKFGIDALNGEILCKKYPDRRLWIRNGYHGTDSICNVTNGHILLNQLFSRFRINLESGKLP</sequence>